<reference evidence="2 3" key="1">
    <citation type="submission" date="2019-12" db="EMBL/GenBank/DDBJ databases">
        <title>Genomic-based taxomic classification of the family Erythrobacteraceae.</title>
        <authorList>
            <person name="Xu L."/>
        </authorList>
    </citation>
    <scope>NUCLEOTIDE SEQUENCE [LARGE SCALE GENOMIC DNA]</scope>
    <source>
        <strain evidence="2 3">S36</strain>
    </source>
</reference>
<evidence type="ECO:0000313" key="3">
    <source>
        <dbReference type="Proteomes" id="UP000469430"/>
    </source>
</evidence>
<dbReference type="SUPFAM" id="SSF46785">
    <property type="entry name" value="Winged helix' DNA-binding domain"/>
    <property type="match status" value="1"/>
</dbReference>
<accession>A0A6I4TR05</accession>
<dbReference type="Gene3D" id="1.10.10.10">
    <property type="entry name" value="Winged helix-like DNA-binding domain superfamily/Winged helix DNA-binding domain"/>
    <property type="match status" value="1"/>
</dbReference>
<dbReference type="SMART" id="SM00347">
    <property type="entry name" value="HTH_MARR"/>
    <property type="match status" value="1"/>
</dbReference>
<protein>
    <submittedName>
        <fullName evidence="2">MarR family transcriptional regulator</fullName>
    </submittedName>
</protein>
<proteinExistence type="predicted"/>
<sequence>MSKVKSSAETELANQESRLRVMNDIRSERTTPLAGLLTMRMIMLFGLMRRSGILAQRRRFGLLETEWRIMVYVGEFAPLSLNGLSEKVLKDRGQLSRAVKAMVERGLLSRQRKPGGPEIEIDLTDEGRELHARMVQLAVERDAELVRDIPAEEHEIVKRAVELMIRRADLLLEEEMRLSED</sequence>
<dbReference type="OrthoDB" id="7723661at2"/>
<keyword evidence="3" id="KW-1185">Reference proteome</keyword>
<dbReference type="Pfam" id="PF12802">
    <property type="entry name" value="MarR_2"/>
    <property type="match status" value="1"/>
</dbReference>
<name>A0A6I4TR05_9SPHN</name>
<dbReference type="Proteomes" id="UP000469430">
    <property type="component" value="Unassembled WGS sequence"/>
</dbReference>
<evidence type="ECO:0000259" key="1">
    <source>
        <dbReference type="SMART" id="SM00347"/>
    </source>
</evidence>
<dbReference type="InterPro" id="IPR036390">
    <property type="entry name" value="WH_DNA-bd_sf"/>
</dbReference>
<dbReference type="InterPro" id="IPR000835">
    <property type="entry name" value="HTH_MarR-typ"/>
</dbReference>
<dbReference type="EMBL" id="WTYJ01000001">
    <property type="protein sequence ID" value="MXO98346.1"/>
    <property type="molecule type" value="Genomic_DNA"/>
</dbReference>
<organism evidence="2 3">
    <name type="scientific">Croceibacterium xixiisoli</name>
    <dbReference type="NCBI Taxonomy" id="1476466"/>
    <lineage>
        <taxon>Bacteria</taxon>
        <taxon>Pseudomonadati</taxon>
        <taxon>Pseudomonadota</taxon>
        <taxon>Alphaproteobacteria</taxon>
        <taxon>Sphingomonadales</taxon>
        <taxon>Erythrobacteraceae</taxon>
        <taxon>Croceibacterium</taxon>
    </lineage>
</organism>
<feature type="domain" description="HTH marR-type" evidence="1">
    <location>
        <begin position="55"/>
        <end position="154"/>
    </location>
</feature>
<gene>
    <name evidence="2" type="ORF">GRI97_05025</name>
</gene>
<dbReference type="InterPro" id="IPR036388">
    <property type="entry name" value="WH-like_DNA-bd_sf"/>
</dbReference>
<dbReference type="GO" id="GO:0003700">
    <property type="term" value="F:DNA-binding transcription factor activity"/>
    <property type="evidence" value="ECO:0007669"/>
    <property type="project" value="InterPro"/>
</dbReference>
<evidence type="ECO:0000313" key="2">
    <source>
        <dbReference type="EMBL" id="MXO98346.1"/>
    </source>
</evidence>
<comment type="caution">
    <text evidence="2">The sequence shown here is derived from an EMBL/GenBank/DDBJ whole genome shotgun (WGS) entry which is preliminary data.</text>
</comment>
<dbReference type="AlphaFoldDB" id="A0A6I4TR05"/>